<accession>A0A4W5P5H2</accession>
<evidence type="ECO:0000313" key="1">
    <source>
        <dbReference type="Ensembl" id="ENSHHUP00000058622.1"/>
    </source>
</evidence>
<proteinExistence type="predicted"/>
<dbReference type="AlphaFoldDB" id="A0A4W5P5H2"/>
<evidence type="ECO:0000313" key="2">
    <source>
        <dbReference type="Proteomes" id="UP000314982"/>
    </source>
</evidence>
<name>A0A4W5P5H2_9TELE</name>
<dbReference type="Ensembl" id="ENSHHUT00000060624.1">
    <property type="protein sequence ID" value="ENSHHUP00000058622.1"/>
    <property type="gene ID" value="ENSHHUG00000034814.1"/>
</dbReference>
<reference evidence="1" key="3">
    <citation type="submission" date="2025-09" db="UniProtKB">
        <authorList>
            <consortium name="Ensembl"/>
        </authorList>
    </citation>
    <scope>IDENTIFICATION</scope>
</reference>
<keyword evidence="2" id="KW-1185">Reference proteome</keyword>
<organism evidence="1 2">
    <name type="scientific">Hucho hucho</name>
    <name type="common">huchen</name>
    <dbReference type="NCBI Taxonomy" id="62062"/>
    <lineage>
        <taxon>Eukaryota</taxon>
        <taxon>Metazoa</taxon>
        <taxon>Chordata</taxon>
        <taxon>Craniata</taxon>
        <taxon>Vertebrata</taxon>
        <taxon>Euteleostomi</taxon>
        <taxon>Actinopterygii</taxon>
        <taxon>Neopterygii</taxon>
        <taxon>Teleostei</taxon>
        <taxon>Protacanthopterygii</taxon>
        <taxon>Salmoniformes</taxon>
        <taxon>Salmonidae</taxon>
        <taxon>Salmoninae</taxon>
        <taxon>Hucho</taxon>
    </lineage>
</organism>
<protein>
    <submittedName>
        <fullName evidence="1">DNA polymerase delta interacting protein 3</fullName>
    </submittedName>
</protein>
<dbReference type="GeneTree" id="ENSGT00390000018868"/>
<reference evidence="2" key="1">
    <citation type="submission" date="2018-06" db="EMBL/GenBank/DDBJ databases">
        <title>Genome assembly of Danube salmon.</title>
        <authorList>
            <person name="Macqueen D.J."/>
            <person name="Gundappa M.K."/>
        </authorList>
    </citation>
    <scope>NUCLEOTIDE SEQUENCE [LARGE SCALE GENOMIC DNA]</scope>
</reference>
<dbReference type="Proteomes" id="UP000314982">
    <property type="component" value="Unassembled WGS sequence"/>
</dbReference>
<sequence>MFGRGAGGVGRTFDARQKIGMTDVRQRLVKDAREKLGQKDARFRIRGGGAGGVQDARQMINSRKGGQNTFNVTPQSLQQIPAAQVYQLNLVVFLSNEPPLPQSFSGDDDIPSKQMKTTTGNHMLQSRVRRLC</sequence>
<reference evidence="1" key="2">
    <citation type="submission" date="2025-08" db="UniProtKB">
        <authorList>
            <consortium name="Ensembl"/>
        </authorList>
    </citation>
    <scope>IDENTIFICATION</scope>
</reference>